<comment type="caution">
    <text evidence="1">The sequence shown here is derived from an EMBL/GenBank/DDBJ whole genome shotgun (WGS) entry which is preliminary data.</text>
</comment>
<dbReference type="AlphaFoldDB" id="A0A5N5TA81"/>
<accession>A0A5N5TA81</accession>
<name>A0A5N5TA81_9CRUS</name>
<sequence>VELLGILYGEILNHSEMFLYMKLSPLPDVKNSTIEDLLVEIVPVESIYYVYSASLLQEALFWITQNQQLENFAKAQNATNKSFKKVELLYFCISSRVLASVTTSMLRPEESDDLISITNVQLPPVIGTQTNKCCQYLVENISLIFKKIAFEDWIAFEMDSPWTDIPISNRVNHHFYWFKLFFSEKDIEKGFLYLFWKLLDVGANKSNIHS</sequence>
<evidence type="ECO:0000313" key="2">
    <source>
        <dbReference type="Proteomes" id="UP000326759"/>
    </source>
</evidence>
<reference evidence="1 2" key="1">
    <citation type="journal article" date="2019" name="PLoS Biol.">
        <title>Sex chromosomes control vertical transmission of feminizing Wolbachia symbionts in an isopod.</title>
        <authorList>
            <person name="Becking T."/>
            <person name="Chebbi M.A."/>
            <person name="Giraud I."/>
            <person name="Moumen B."/>
            <person name="Laverre T."/>
            <person name="Caubet Y."/>
            <person name="Peccoud J."/>
            <person name="Gilbert C."/>
            <person name="Cordaux R."/>
        </authorList>
    </citation>
    <scope>NUCLEOTIDE SEQUENCE [LARGE SCALE GENOMIC DNA]</scope>
    <source>
        <strain evidence="1">ANa2</strain>
        <tissue evidence="1">Whole body excluding digestive tract and cuticle</tissue>
    </source>
</reference>
<evidence type="ECO:0000313" key="1">
    <source>
        <dbReference type="EMBL" id="KAB7503564.1"/>
    </source>
</evidence>
<dbReference type="EMBL" id="SEYY01004891">
    <property type="protein sequence ID" value="KAB7503564.1"/>
    <property type="molecule type" value="Genomic_DNA"/>
</dbReference>
<protein>
    <submittedName>
        <fullName evidence="1">Uncharacterized protein</fullName>
    </submittedName>
</protein>
<proteinExistence type="predicted"/>
<organism evidence="1 2">
    <name type="scientific">Armadillidium nasatum</name>
    <dbReference type="NCBI Taxonomy" id="96803"/>
    <lineage>
        <taxon>Eukaryota</taxon>
        <taxon>Metazoa</taxon>
        <taxon>Ecdysozoa</taxon>
        <taxon>Arthropoda</taxon>
        <taxon>Crustacea</taxon>
        <taxon>Multicrustacea</taxon>
        <taxon>Malacostraca</taxon>
        <taxon>Eumalacostraca</taxon>
        <taxon>Peracarida</taxon>
        <taxon>Isopoda</taxon>
        <taxon>Oniscidea</taxon>
        <taxon>Crinocheta</taxon>
        <taxon>Armadillidiidae</taxon>
        <taxon>Armadillidium</taxon>
    </lineage>
</organism>
<keyword evidence="2" id="KW-1185">Reference proteome</keyword>
<dbReference type="Proteomes" id="UP000326759">
    <property type="component" value="Unassembled WGS sequence"/>
</dbReference>
<feature type="non-terminal residue" evidence="1">
    <location>
        <position position="1"/>
    </location>
</feature>
<gene>
    <name evidence="1" type="ORF">Anas_10850</name>
</gene>